<dbReference type="InterPro" id="IPR002075">
    <property type="entry name" value="NTF2_dom"/>
</dbReference>
<dbReference type="PROSITE" id="PS50177">
    <property type="entry name" value="NTF2_DOMAIN"/>
    <property type="match status" value="1"/>
</dbReference>
<dbReference type="AlphaFoldDB" id="A0A7I8KMC2"/>
<feature type="compositionally biased region" description="Gly residues" evidence="3">
    <location>
        <begin position="410"/>
        <end position="421"/>
    </location>
</feature>
<sequence length="453" mass="49708">MASGVVASVSALQVGTYFLRQYYHVLQQQPEFGHQFYTQVSTVMRIDGEASETASGMMEIHSLITSLKFTGIEIKTAHSLESWNGGVLVMVSGLVQTKESSGRRRFVQTFFLAPQEKGYFVLNDMLQLQEEEQPHPTLLGHDNFDAIIDNSVAITEQDISDSTPERETEENDSAVPVNSEESETVDKYTVPEPQHVLEVDDRVEEEIPVDEPVASFASTLNLRDQPPNVPVDKAIREPPKHTYASILRVAKAHSGVPAPQTTVTRSAPAQSELHRAQQVTLRQPSSGPERSSTEVEDTAVLDDEAEVKSVYVRNLPSSTTASDLEEEFRNFGRIKPDGVLIKTRKDAGVYYAFVEFEDLLGVQNAVKASPIPFGGRQIYVEERRPGSLAARGRRGRGGRGGYQAEAPRGRLGGGRSFGSGGDRGDFNSGRLRGNGYSSGQRLPRQDRGILGSS</sequence>
<feature type="region of interest" description="Disordered" evidence="3">
    <location>
        <begin position="253"/>
        <end position="297"/>
    </location>
</feature>
<dbReference type="InterPro" id="IPR035979">
    <property type="entry name" value="RBD_domain_sf"/>
</dbReference>
<dbReference type="GO" id="GO:0005829">
    <property type="term" value="C:cytosol"/>
    <property type="evidence" value="ECO:0007669"/>
    <property type="project" value="TreeGrafter"/>
</dbReference>
<evidence type="ECO:0000256" key="3">
    <source>
        <dbReference type="SAM" id="MobiDB-lite"/>
    </source>
</evidence>
<dbReference type="Gene3D" id="3.10.450.50">
    <property type="match status" value="1"/>
</dbReference>
<dbReference type="FunFam" id="3.10.450.50:FF:000003">
    <property type="entry name" value="Nuclear transport factor 2 family protein"/>
    <property type="match status" value="1"/>
</dbReference>
<keyword evidence="7" id="KW-1185">Reference proteome</keyword>
<dbReference type="InterPro" id="IPR032710">
    <property type="entry name" value="NTF2-like_dom_sf"/>
</dbReference>
<dbReference type="InterPro" id="IPR039539">
    <property type="entry name" value="Ras_GTPase_bind_prot"/>
</dbReference>
<dbReference type="CDD" id="cd00780">
    <property type="entry name" value="NTF2"/>
    <property type="match status" value="1"/>
</dbReference>
<keyword evidence="1 2" id="KW-0694">RNA-binding</keyword>
<dbReference type="Pfam" id="PF02136">
    <property type="entry name" value="NTF2"/>
    <property type="match status" value="1"/>
</dbReference>
<dbReference type="EMBL" id="LR746270">
    <property type="protein sequence ID" value="CAA7398940.1"/>
    <property type="molecule type" value="Genomic_DNA"/>
</dbReference>
<evidence type="ECO:0000259" key="5">
    <source>
        <dbReference type="PROSITE" id="PS50177"/>
    </source>
</evidence>
<protein>
    <submittedName>
        <fullName evidence="6">Uncharacterized protein</fullName>
    </submittedName>
</protein>
<dbReference type="InterPro" id="IPR000504">
    <property type="entry name" value="RRM_dom"/>
</dbReference>
<evidence type="ECO:0000256" key="1">
    <source>
        <dbReference type="ARBA" id="ARBA00022884"/>
    </source>
</evidence>
<feature type="region of interest" description="Disordered" evidence="3">
    <location>
        <begin position="384"/>
        <end position="453"/>
    </location>
</feature>
<dbReference type="OrthoDB" id="339151at2759"/>
<dbReference type="Proteomes" id="UP000663760">
    <property type="component" value="Chromosome 7"/>
</dbReference>
<proteinExistence type="predicted"/>
<feature type="domain" description="RRM" evidence="4">
    <location>
        <begin position="308"/>
        <end position="385"/>
    </location>
</feature>
<dbReference type="GO" id="GO:0003729">
    <property type="term" value="F:mRNA binding"/>
    <property type="evidence" value="ECO:0007669"/>
    <property type="project" value="TreeGrafter"/>
</dbReference>
<dbReference type="SMART" id="SM00360">
    <property type="entry name" value="RRM"/>
    <property type="match status" value="1"/>
</dbReference>
<dbReference type="Pfam" id="PF00076">
    <property type="entry name" value="RRM_1"/>
    <property type="match status" value="1"/>
</dbReference>
<evidence type="ECO:0000313" key="7">
    <source>
        <dbReference type="Proteomes" id="UP000663760"/>
    </source>
</evidence>
<dbReference type="PANTHER" id="PTHR10693">
    <property type="entry name" value="RAS GTPASE-ACTIVATING PROTEIN-BINDING PROTEIN"/>
    <property type="match status" value="1"/>
</dbReference>
<reference evidence="6" key="1">
    <citation type="submission" date="2020-02" db="EMBL/GenBank/DDBJ databases">
        <authorList>
            <person name="Scholz U."/>
            <person name="Mascher M."/>
            <person name="Fiebig A."/>
        </authorList>
    </citation>
    <scope>NUCLEOTIDE SEQUENCE</scope>
</reference>
<gene>
    <name evidence="6" type="ORF">SI8410_07009610</name>
</gene>
<dbReference type="PANTHER" id="PTHR10693:SF58">
    <property type="entry name" value="OS02G0131700 PROTEIN"/>
    <property type="match status" value="1"/>
</dbReference>
<dbReference type="InterPro" id="IPR018222">
    <property type="entry name" value="Nuclear_transport_factor_2_euk"/>
</dbReference>
<feature type="domain" description="NTF2" evidence="5">
    <location>
        <begin position="14"/>
        <end position="128"/>
    </location>
</feature>
<dbReference type="InterPro" id="IPR012677">
    <property type="entry name" value="Nucleotide-bd_a/b_plait_sf"/>
</dbReference>
<accession>A0A7I8KMC2</accession>
<organism evidence="6 7">
    <name type="scientific">Spirodela intermedia</name>
    <name type="common">Intermediate duckweed</name>
    <dbReference type="NCBI Taxonomy" id="51605"/>
    <lineage>
        <taxon>Eukaryota</taxon>
        <taxon>Viridiplantae</taxon>
        <taxon>Streptophyta</taxon>
        <taxon>Embryophyta</taxon>
        <taxon>Tracheophyta</taxon>
        <taxon>Spermatophyta</taxon>
        <taxon>Magnoliopsida</taxon>
        <taxon>Liliopsida</taxon>
        <taxon>Araceae</taxon>
        <taxon>Lemnoideae</taxon>
        <taxon>Spirodela</taxon>
    </lineage>
</organism>
<evidence type="ECO:0000313" key="6">
    <source>
        <dbReference type="EMBL" id="CAA7398940.1"/>
    </source>
</evidence>
<dbReference type="SUPFAM" id="SSF54928">
    <property type="entry name" value="RNA-binding domain, RBD"/>
    <property type="match status" value="1"/>
</dbReference>
<dbReference type="SUPFAM" id="SSF54427">
    <property type="entry name" value="NTF2-like"/>
    <property type="match status" value="1"/>
</dbReference>
<dbReference type="Gene3D" id="3.30.70.330">
    <property type="match status" value="1"/>
</dbReference>
<dbReference type="PROSITE" id="PS50102">
    <property type="entry name" value="RRM"/>
    <property type="match status" value="1"/>
</dbReference>
<evidence type="ECO:0000256" key="2">
    <source>
        <dbReference type="PROSITE-ProRule" id="PRU00176"/>
    </source>
</evidence>
<feature type="compositionally biased region" description="Polar residues" evidence="3">
    <location>
        <begin position="277"/>
        <end position="290"/>
    </location>
</feature>
<dbReference type="GO" id="GO:1990904">
    <property type="term" value="C:ribonucleoprotein complex"/>
    <property type="evidence" value="ECO:0007669"/>
    <property type="project" value="TreeGrafter"/>
</dbReference>
<dbReference type="CDD" id="cd00590">
    <property type="entry name" value="RRM_SF"/>
    <property type="match status" value="1"/>
</dbReference>
<feature type="region of interest" description="Disordered" evidence="3">
    <location>
        <begin position="158"/>
        <end position="186"/>
    </location>
</feature>
<feature type="compositionally biased region" description="Polar residues" evidence="3">
    <location>
        <begin position="259"/>
        <end position="269"/>
    </location>
</feature>
<evidence type="ECO:0000259" key="4">
    <source>
        <dbReference type="PROSITE" id="PS50102"/>
    </source>
</evidence>
<name>A0A7I8KMC2_SPIIN</name>